<evidence type="ECO:0000259" key="2">
    <source>
        <dbReference type="Pfam" id="PF18818"/>
    </source>
</evidence>
<name>A0A151JGI3_9VIBR</name>
<evidence type="ECO:0000313" key="4">
    <source>
        <dbReference type="Proteomes" id="UP000075349"/>
    </source>
</evidence>
<proteinExistence type="predicted"/>
<feature type="compositionally biased region" description="Basic residues" evidence="1">
    <location>
        <begin position="1"/>
        <end position="15"/>
    </location>
</feature>
<protein>
    <recommendedName>
        <fullName evidence="2">Polyvalent protein metallopeptidase domain-containing protein</fullName>
    </recommendedName>
</protein>
<dbReference type="AlphaFoldDB" id="A0A151JGI3"/>
<organism evidence="3 4">
    <name type="scientific">Vibrio cidicii</name>
    <dbReference type="NCBI Taxonomy" id="1763883"/>
    <lineage>
        <taxon>Bacteria</taxon>
        <taxon>Pseudomonadati</taxon>
        <taxon>Pseudomonadota</taxon>
        <taxon>Gammaproteobacteria</taxon>
        <taxon>Vibrionales</taxon>
        <taxon>Vibrionaceae</taxon>
        <taxon>Vibrio</taxon>
    </lineage>
</organism>
<gene>
    <name evidence="3" type="ORF">AUQ44_03410</name>
</gene>
<sequence length="444" mass="51690">MATTKRKNYKAKSKNKKTDWTPEEKEAWLKKKQEEQLKNSNVVEDSLLAFFEENAERAKRENYIYSNELQIAPIKLNCKLVGKDKYEFFLEEFNVHQLVQIENDQITGEKLSMNIPVLATFNTMSKWLDSIKHEFVLDNAPDGFDPEKPMKGNKAKAAVVSVYRTCYDKELNENLSGEDIKKRKKELQKEGKSEQEINKILVNWGYQNKKHNYHSLDELKDVLPQHIKDQIPQIAMQEKLAERKMDIERMNLDAWVDAEIIKIAMTTEYPQISFVEEDLNVAHCITAEDRSYSIVKMAPPEKYISHAHYFAVMCHEFCHATQAIDKRKVGKRVNGVNPFEESIVELPSSKMSKTLGYCYLMEEHAAYIISYTGKDKGELLKVAKYADRIYNIIKEAYDKYNTPELRNELELKFKDKIKEQYGVEAAQKLESTKGNKRSGQRLRA</sequence>
<evidence type="ECO:0000313" key="3">
    <source>
        <dbReference type="EMBL" id="KYN24890.1"/>
    </source>
</evidence>
<dbReference type="InterPro" id="IPR041459">
    <property type="entry name" value="MPTase-PolyVal"/>
</dbReference>
<evidence type="ECO:0000256" key="1">
    <source>
        <dbReference type="SAM" id="MobiDB-lite"/>
    </source>
</evidence>
<comment type="caution">
    <text evidence="3">The sequence shown here is derived from an EMBL/GenBank/DDBJ whole genome shotgun (WGS) entry which is preliminary data.</text>
</comment>
<dbReference type="Proteomes" id="UP000075349">
    <property type="component" value="Unassembled WGS sequence"/>
</dbReference>
<feature type="domain" description="Polyvalent protein metallopeptidase" evidence="2">
    <location>
        <begin position="293"/>
        <end position="371"/>
    </location>
</feature>
<accession>A0A151JGI3</accession>
<feature type="region of interest" description="Disordered" evidence="1">
    <location>
        <begin position="1"/>
        <end position="25"/>
    </location>
</feature>
<feature type="compositionally biased region" description="Basic and acidic residues" evidence="1">
    <location>
        <begin position="16"/>
        <end position="25"/>
    </location>
</feature>
<reference evidence="4" key="1">
    <citation type="submission" date="2015-12" db="EMBL/GenBank/DDBJ databases">
        <authorList>
            <person name="Tarr C.L."/>
            <person name="Gladney L.M."/>
        </authorList>
    </citation>
    <scope>NUCLEOTIDE SEQUENCE [LARGE SCALE GENOMIC DNA]</scope>
    <source>
        <strain evidence="4">2756-81</strain>
    </source>
</reference>
<dbReference type="EMBL" id="LOMK01000001">
    <property type="protein sequence ID" value="KYN24890.1"/>
    <property type="molecule type" value="Genomic_DNA"/>
</dbReference>
<dbReference type="Pfam" id="PF18818">
    <property type="entry name" value="MPTase-PolyVal"/>
    <property type="match status" value="1"/>
</dbReference>